<organism evidence="1 2">
    <name type="scientific">Candidatus Scatousia excrementigallinarum</name>
    <dbReference type="NCBI Taxonomy" id="2840935"/>
    <lineage>
        <taxon>Bacteria</taxon>
        <taxon>Candidatus Scatousia</taxon>
    </lineage>
</organism>
<evidence type="ECO:0000313" key="1">
    <source>
        <dbReference type="EMBL" id="HIS37038.1"/>
    </source>
</evidence>
<gene>
    <name evidence="1" type="ORF">IAC10_10500</name>
</gene>
<reference evidence="1" key="1">
    <citation type="submission" date="2020-10" db="EMBL/GenBank/DDBJ databases">
        <authorList>
            <person name="Gilroy R."/>
        </authorList>
    </citation>
    <scope>NUCLEOTIDE SEQUENCE</scope>
    <source>
        <strain evidence="1">6276</strain>
    </source>
</reference>
<reference evidence="1" key="2">
    <citation type="journal article" date="2021" name="PeerJ">
        <title>Extensive microbial diversity within the chicken gut microbiome revealed by metagenomics and culture.</title>
        <authorList>
            <person name="Gilroy R."/>
            <person name="Ravi A."/>
            <person name="Getino M."/>
            <person name="Pursley I."/>
            <person name="Horton D.L."/>
            <person name="Alikhan N.F."/>
            <person name="Baker D."/>
            <person name="Gharbi K."/>
            <person name="Hall N."/>
            <person name="Watson M."/>
            <person name="Adriaenssens E.M."/>
            <person name="Foster-Nyarko E."/>
            <person name="Jarju S."/>
            <person name="Secka A."/>
            <person name="Antonio M."/>
            <person name="Oren A."/>
            <person name="Chaudhuri R.R."/>
            <person name="La Ragione R."/>
            <person name="Hildebrand F."/>
            <person name="Pallen M.J."/>
        </authorList>
    </citation>
    <scope>NUCLEOTIDE SEQUENCE</scope>
    <source>
        <strain evidence="1">6276</strain>
    </source>
</reference>
<protein>
    <submittedName>
        <fullName evidence="1">Uncharacterized protein</fullName>
    </submittedName>
</protein>
<accession>A0A9D1JNK4</accession>
<dbReference type="Proteomes" id="UP000823928">
    <property type="component" value="Unassembled WGS sequence"/>
</dbReference>
<comment type="caution">
    <text evidence="1">The sequence shown here is derived from an EMBL/GenBank/DDBJ whole genome shotgun (WGS) entry which is preliminary data.</text>
</comment>
<dbReference type="AlphaFoldDB" id="A0A9D1JNK4"/>
<name>A0A9D1JNK4_9BACT</name>
<evidence type="ECO:0000313" key="2">
    <source>
        <dbReference type="Proteomes" id="UP000823928"/>
    </source>
</evidence>
<sequence>MNFDEGVQFDPGFVAHISAFVPNVEYLYNTINRFKNFSQKKSQFKMYFPKLEKLLDDYIAFYLGCMLWAAAIRTLKDKPVLNNFCCGAEYDEEETVSEVNFVSAFYEHLPKEVKYYTGKDFALDEKKLDILNNYKAFLIENKGFTALKTTADIKMPSNFKDLKDADAVINKIEDVVETGNLTELYNLYSEIL</sequence>
<proteinExistence type="predicted"/>
<dbReference type="EMBL" id="DVIU01000207">
    <property type="protein sequence ID" value="HIS37038.1"/>
    <property type="molecule type" value="Genomic_DNA"/>
</dbReference>